<dbReference type="PANTHER" id="PTHR32552">
    <property type="entry name" value="FERRICHROME IRON RECEPTOR-RELATED"/>
    <property type="match status" value="1"/>
</dbReference>
<accession>A0A9Q2XQB7</accession>
<dbReference type="Pfam" id="PF07660">
    <property type="entry name" value="STN"/>
    <property type="match status" value="1"/>
</dbReference>
<dbReference type="GO" id="GO:0015891">
    <property type="term" value="P:siderophore transport"/>
    <property type="evidence" value="ECO:0007669"/>
    <property type="project" value="InterPro"/>
</dbReference>
<comment type="similarity">
    <text evidence="1 13 14">Belongs to the TonB-dependent receptor family.</text>
</comment>
<keyword evidence="4" id="KW-0410">Iron transport</keyword>
<dbReference type="GO" id="GO:0038023">
    <property type="term" value="F:signaling receptor activity"/>
    <property type="evidence" value="ECO:0007669"/>
    <property type="project" value="InterPro"/>
</dbReference>
<comment type="subcellular location">
    <subcellularLocation>
        <location evidence="13">Cell outer membrane</location>
        <topology evidence="13">Multi-pass membrane protein</topology>
    </subcellularLocation>
</comment>
<dbReference type="PANTHER" id="PTHR32552:SF74">
    <property type="entry name" value="HYDROXAMATE SIDEROPHORE RECEPTOR FHUE"/>
    <property type="match status" value="1"/>
</dbReference>
<keyword evidence="8" id="KW-0406">Ion transport</keyword>
<dbReference type="Pfam" id="PF00593">
    <property type="entry name" value="TonB_dep_Rec_b-barrel"/>
    <property type="match status" value="1"/>
</dbReference>
<dbReference type="NCBIfam" id="TIGR01783">
    <property type="entry name" value="TonB-siderophor"/>
    <property type="match status" value="1"/>
</dbReference>
<evidence type="ECO:0000256" key="12">
    <source>
        <dbReference type="ARBA" id="ARBA00023237"/>
    </source>
</evidence>
<dbReference type="InterPro" id="IPR011662">
    <property type="entry name" value="Secretin/TonB_short_N"/>
</dbReference>
<dbReference type="FunFam" id="2.170.130.10:FF:000010">
    <property type="entry name" value="Ferripyoverdine receptor"/>
    <property type="match status" value="1"/>
</dbReference>
<sequence length="844" mass="92705">MKVEQKRRAPRVLKNSLATWRTSASIIVLGLALGTSGGVYAQSVAVNIPAQSLEKALIDLGNQTGLQILYGPELVSGKKAPAVVGEMEPQQALEQLLHNAGLKYRIENNTVLLSNEAPAGSALELGATTIQGQGMGQMTENTGSYTPSLTSVGSKTPTSLRQTPQSVSVVTHQMIQDKGMVDLTDAMKMTPGITVQNSTDRLSTYFSRGFAIENIQIDGAAPMALGTTAGSFYSNKNYNLVEFDHVEVLRGASGLFGGTGDPGGIINMVRKRPLDTYQLKVEASAGSWDNYHTQLDVTGPMAFDGKLRGRLVTAYTDRQYFLDERSTELPTIYGVLEADVLPGTRLTLGGRYERIHENGSGTGLPRFSTGEDLGLSRHTNLSQSWAYQDGRSQEVFAKVDHELSERWKVNLSYTQTQDVGMKKGSFSVGALNPVTGLGPMWLGSNSRYRSDQQLWDVNLAGKFDMLGREHEFLMGADHQRVTSRWQGTPQLAGAFGAIDVYDPGSTPWIEPPIRKDWVSDYDPNSQVQYGLYSTLRLHLADPLHLIVGARVQRYKFDQIYREFNSKTGAWAVASNVSVREPTKVVPYGGVVYDLSDEWSAYASYSEIFKPQQANLQGPLPGSSVEAMTGETYETGIKGELWGGAVNTSLALYYTKRENQAVEDPAYPLTSVLFGGNCCYLTQGEVVSKGIDMEISGEVLPDWSLMAGYTYNHNRNRNNGDVFSGVTPKHLFKLWSTYRLPGDFKDLKIGGGVNLQSANYVSGKAAVLNPTTGEVIGSENYDYRQAGYAVWNAMAEYQLDDHWSLVYNLNNAFDKKYYSTVGSSALGNWYGDPRNHMLTLRGSFW</sequence>
<keyword evidence="9 14" id="KW-0798">TonB box</keyword>
<protein>
    <submittedName>
        <fullName evidence="16">TonB-dependent receptor</fullName>
    </submittedName>
</protein>
<evidence type="ECO:0000313" key="16">
    <source>
        <dbReference type="EMBL" id="MBV6290187.1"/>
    </source>
</evidence>
<dbReference type="SMART" id="SM00965">
    <property type="entry name" value="STN"/>
    <property type="match status" value="1"/>
</dbReference>
<dbReference type="GO" id="GO:0015344">
    <property type="term" value="F:siderophore uptake transmembrane transporter activity"/>
    <property type="evidence" value="ECO:0007669"/>
    <property type="project" value="TreeGrafter"/>
</dbReference>
<evidence type="ECO:0000259" key="15">
    <source>
        <dbReference type="SMART" id="SM00965"/>
    </source>
</evidence>
<keyword evidence="17" id="KW-1185">Reference proteome</keyword>
<keyword evidence="5 13" id="KW-0812">Transmembrane</keyword>
<dbReference type="PROSITE" id="PS52016">
    <property type="entry name" value="TONB_DEPENDENT_REC_3"/>
    <property type="match status" value="1"/>
</dbReference>
<comment type="caution">
    <text evidence="16">The sequence shown here is derived from an EMBL/GenBank/DDBJ whole genome shotgun (WGS) entry which is preliminary data.</text>
</comment>
<dbReference type="Proteomes" id="UP001106592">
    <property type="component" value="Unassembled WGS sequence"/>
</dbReference>
<feature type="domain" description="Secretin/TonB short N-terminal" evidence="15">
    <location>
        <begin position="66"/>
        <end position="116"/>
    </location>
</feature>
<evidence type="ECO:0000256" key="7">
    <source>
        <dbReference type="ARBA" id="ARBA00023004"/>
    </source>
</evidence>
<reference evidence="16" key="1">
    <citation type="journal article" date="2022" name="Int. J. Syst. Evol. Microbiol.">
        <title>Pseudomonas aegrilactucae sp. nov. and Pseudomonas morbosilactucae sp. nov., pathogens causing bacterial rot of lettuce in Japan.</title>
        <authorList>
            <person name="Sawada H."/>
            <person name="Fujikawa T."/>
            <person name="Satou M."/>
        </authorList>
    </citation>
    <scope>NUCLEOTIDE SEQUENCE</scope>
    <source>
        <strain evidence="16">MAFF 301350</strain>
    </source>
</reference>
<keyword evidence="2 13" id="KW-0813">Transport</keyword>
<reference evidence="16" key="2">
    <citation type="journal article" date="2023" name="Plant Pathol.">
        <title>Dismantling and reorganizing Pseudomonas marginalis sensu#lato.</title>
        <authorList>
            <person name="Sawada H."/>
            <person name="Fujikawa T."/>
            <person name="Satou M."/>
        </authorList>
    </citation>
    <scope>NUCLEOTIDE SEQUENCE</scope>
    <source>
        <strain evidence="16">MAFF 301350</strain>
    </source>
</reference>
<dbReference type="InterPro" id="IPR039426">
    <property type="entry name" value="TonB-dep_rcpt-like"/>
</dbReference>
<evidence type="ECO:0000256" key="8">
    <source>
        <dbReference type="ARBA" id="ARBA00023065"/>
    </source>
</evidence>
<keyword evidence="7" id="KW-0408">Iron</keyword>
<evidence type="ECO:0000256" key="1">
    <source>
        <dbReference type="ARBA" id="ARBA00009810"/>
    </source>
</evidence>
<evidence type="ECO:0000256" key="5">
    <source>
        <dbReference type="ARBA" id="ARBA00022692"/>
    </source>
</evidence>
<keyword evidence="6" id="KW-0732">Signal</keyword>
<evidence type="ECO:0000256" key="13">
    <source>
        <dbReference type="PROSITE-ProRule" id="PRU01360"/>
    </source>
</evidence>
<dbReference type="EMBL" id="JAHTBI010000115">
    <property type="protein sequence ID" value="MBV6290187.1"/>
    <property type="molecule type" value="Genomic_DNA"/>
</dbReference>
<dbReference type="InterPro" id="IPR000531">
    <property type="entry name" value="Beta-barrel_TonB"/>
</dbReference>
<keyword evidence="3 13" id="KW-1134">Transmembrane beta strand</keyword>
<keyword evidence="12 13" id="KW-0998">Cell outer membrane</keyword>
<organism evidence="16 17">
    <name type="scientific">Pseudomonas aegrilactucae</name>
    <dbReference type="NCBI Taxonomy" id="2854028"/>
    <lineage>
        <taxon>Bacteria</taxon>
        <taxon>Pseudomonadati</taxon>
        <taxon>Pseudomonadota</taxon>
        <taxon>Gammaproteobacteria</taxon>
        <taxon>Pseudomonadales</taxon>
        <taxon>Pseudomonadaceae</taxon>
        <taxon>Pseudomonas</taxon>
    </lineage>
</organism>
<dbReference type="AlphaFoldDB" id="A0A9Q2XQB7"/>
<dbReference type="RefSeq" id="WP_217978189.1">
    <property type="nucleotide sequence ID" value="NZ_JAHTBI010000115.1"/>
</dbReference>
<keyword evidence="11 16" id="KW-0675">Receptor</keyword>
<dbReference type="CDD" id="cd01347">
    <property type="entry name" value="ligand_gated_channel"/>
    <property type="match status" value="1"/>
</dbReference>
<evidence type="ECO:0000313" key="17">
    <source>
        <dbReference type="Proteomes" id="UP001106592"/>
    </source>
</evidence>
<evidence type="ECO:0000256" key="2">
    <source>
        <dbReference type="ARBA" id="ARBA00022448"/>
    </source>
</evidence>
<evidence type="ECO:0000256" key="4">
    <source>
        <dbReference type="ARBA" id="ARBA00022496"/>
    </source>
</evidence>
<dbReference type="InterPro" id="IPR012910">
    <property type="entry name" value="Plug_dom"/>
</dbReference>
<keyword evidence="10 13" id="KW-0472">Membrane</keyword>
<evidence type="ECO:0000256" key="11">
    <source>
        <dbReference type="ARBA" id="ARBA00023170"/>
    </source>
</evidence>
<evidence type="ECO:0000256" key="3">
    <source>
        <dbReference type="ARBA" id="ARBA00022452"/>
    </source>
</evidence>
<dbReference type="InterPro" id="IPR010105">
    <property type="entry name" value="TonB_sidphr_rcpt"/>
</dbReference>
<evidence type="ECO:0000256" key="6">
    <source>
        <dbReference type="ARBA" id="ARBA00022729"/>
    </source>
</evidence>
<dbReference type="Pfam" id="PF07715">
    <property type="entry name" value="Plug"/>
    <property type="match status" value="1"/>
</dbReference>
<gene>
    <name evidence="16" type="ORF">KUO17_24740</name>
</gene>
<evidence type="ECO:0000256" key="14">
    <source>
        <dbReference type="RuleBase" id="RU003357"/>
    </source>
</evidence>
<name>A0A9Q2XQB7_9PSED</name>
<evidence type="ECO:0000256" key="9">
    <source>
        <dbReference type="ARBA" id="ARBA00023077"/>
    </source>
</evidence>
<evidence type="ECO:0000256" key="10">
    <source>
        <dbReference type="ARBA" id="ARBA00023136"/>
    </source>
</evidence>
<dbReference type="GO" id="GO:0009279">
    <property type="term" value="C:cell outer membrane"/>
    <property type="evidence" value="ECO:0007669"/>
    <property type="project" value="UniProtKB-SubCell"/>
</dbReference>
<proteinExistence type="inferred from homology"/>